<evidence type="ECO:0000313" key="2">
    <source>
        <dbReference type="Proteomes" id="UP000241426"/>
    </source>
</evidence>
<gene>
    <name evidence="1" type="ORF">C9J27_04505</name>
</gene>
<sequence length="210" mass="24992">MSFLKKHYRKVWDSSVGDYIEKHSGFKIDRMRGNEVLDLLFVDSKDGEGFHIRDSNFYSEQEGKHRVNTLWVSLLTIVSSPYRYVRYGHTGWDQYSPIGKWLQERIGTVDNVTKEQVREYVNKDGYKKIEDMSALQALEKIFGDSEYCNRYDLLHTYKSESNTWQQRLNMFWAFPVVMICKPFRYVLYGHTELDHTTKFGRWILKAISNN</sequence>
<proteinExistence type="predicted"/>
<dbReference type="AlphaFoldDB" id="A0A2T3KKZ9"/>
<protein>
    <submittedName>
        <fullName evidence="1">Uncharacterized protein</fullName>
    </submittedName>
</protein>
<comment type="caution">
    <text evidence="1">The sequence shown here is derived from an EMBL/GenBank/DDBJ whole genome shotgun (WGS) entry which is preliminary data.</text>
</comment>
<organism evidence="1 2">
    <name type="scientific">Photobacterium kishitanii</name>
    <dbReference type="NCBI Taxonomy" id="318456"/>
    <lineage>
        <taxon>Bacteria</taxon>
        <taxon>Pseudomonadati</taxon>
        <taxon>Pseudomonadota</taxon>
        <taxon>Gammaproteobacteria</taxon>
        <taxon>Vibrionales</taxon>
        <taxon>Vibrionaceae</taxon>
        <taxon>Photobacterium</taxon>
    </lineage>
</organism>
<name>A0A2T3KKZ9_9GAMM</name>
<reference evidence="1 2" key="1">
    <citation type="submission" date="2018-01" db="EMBL/GenBank/DDBJ databases">
        <title>Whole genome sequencing of Histamine producing bacteria.</title>
        <authorList>
            <person name="Butler K."/>
        </authorList>
    </citation>
    <scope>NUCLEOTIDE SEQUENCE [LARGE SCALE GENOMIC DNA]</scope>
    <source>
        <strain evidence="1 2">FS-7.2</strain>
    </source>
</reference>
<evidence type="ECO:0000313" key="1">
    <source>
        <dbReference type="EMBL" id="PSV00395.1"/>
    </source>
</evidence>
<accession>A0A2T3KKZ9</accession>
<dbReference type="EMBL" id="PYNF01000003">
    <property type="protein sequence ID" value="PSV00395.1"/>
    <property type="molecule type" value="Genomic_DNA"/>
</dbReference>
<dbReference type="RefSeq" id="WP_107289025.1">
    <property type="nucleotide sequence ID" value="NZ_PYNF01000003.1"/>
</dbReference>
<dbReference type="Proteomes" id="UP000241426">
    <property type="component" value="Unassembled WGS sequence"/>
</dbReference>